<dbReference type="AlphaFoldDB" id="A0A0W0FSG6"/>
<name>A0A0W0FSG6_MONRR</name>
<dbReference type="Proteomes" id="UP000054988">
    <property type="component" value="Unassembled WGS sequence"/>
</dbReference>
<organism evidence="1 2">
    <name type="scientific">Moniliophthora roreri</name>
    <name type="common">Frosty pod rot fungus</name>
    <name type="synonym">Monilia roreri</name>
    <dbReference type="NCBI Taxonomy" id="221103"/>
    <lineage>
        <taxon>Eukaryota</taxon>
        <taxon>Fungi</taxon>
        <taxon>Dikarya</taxon>
        <taxon>Basidiomycota</taxon>
        <taxon>Agaricomycotina</taxon>
        <taxon>Agaricomycetes</taxon>
        <taxon>Agaricomycetidae</taxon>
        <taxon>Agaricales</taxon>
        <taxon>Marasmiineae</taxon>
        <taxon>Marasmiaceae</taxon>
        <taxon>Moniliophthora</taxon>
    </lineage>
</organism>
<accession>A0A0W0FSG6</accession>
<dbReference type="EMBL" id="LATX01001693">
    <property type="protein sequence ID" value="KTB39275.1"/>
    <property type="molecule type" value="Genomic_DNA"/>
</dbReference>
<sequence>MVQARYVYHLPGQLEKGYWSEVVEAMLVSKEESVILAAISFILIFRTTLSNINFLEYHASDNGATSKVRGLLS</sequence>
<evidence type="ECO:0000313" key="1">
    <source>
        <dbReference type="EMBL" id="KTB39275.1"/>
    </source>
</evidence>
<proteinExistence type="predicted"/>
<protein>
    <submittedName>
        <fullName evidence="1">Uncharacterized protein</fullName>
    </submittedName>
</protein>
<evidence type="ECO:0000313" key="2">
    <source>
        <dbReference type="Proteomes" id="UP000054988"/>
    </source>
</evidence>
<reference evidence="1 2" key="1">
    <citation type="submission" date="2015-12" db="EMBL/GenBank/DDBJ databases">
        <title>Draft genome sequence of Moniliophthora roreri, the causal agent of frosty pod rot of cacao.</title>
        <authorList>
            <person name="Aime M.C."/>
            <person name="Diaz-Valderrama J.R."/>
            <person name="Kijpornyongpan T."/>
            <person name="Phillips-Mora W."/>
        </authorList>
    </citation>
    <scope>NUCLEOTIDE SEQUENCE [LARGE SCALE GENOMIC DNA]</scope>
    <source>
        <strain evidence="1 2">MCA 2952</strain>
    </source>
</reference>
<gene>
    <name evidence="1" type="ORF">WG66_8167</name>
</gene>
<comment type="caution">
    <text evidence="1">The sequence shown here is derived from an EMBL/GenBank/DDBJ whole genome shotgun (WGS) entry which is preliminary data.</text>
</comment>